<name>A0A0G1GR47_UNCKA</name>
<accession>A0A0G1GR47</accession>
<dbReference type="SUPFAM" id="SSF69322">
    <property type="entry name" value="Tricorn protease domain 2"/>
    <property type="match status" value="1"/>
</dbReference>
<dbReference type="EMBL" id="LCGF01000031">
    <property type="protein sequence ID" value="KKT09847.1"/>
    <property type="molecule type" value="Genomic_DNA"/>
</dbReference>
<dbReference type="Proteomes" id="UP000033910">
    <property type="component" value="Unassembled WGS sequence"/>
</dbReference>
<evidence type="ECO:0000313" key="2">
    <source>
        <dbReference type="Proteomes" id="UP000033910"/>
    </source>
</evidence>
<comment type="caution">
    <text evidence="1">The sequence shown here is derived from an EMBL/GenBank/DDBJ whole genome shotgun (WGS) entry which is preliminary data.</text>
</comment>
<dbReference type="AlphaFoldDB" id="A0A0G1GR47"/>
<organism evidence="1 2">
    <name type="scientific">candidate division WWE3 bacterium GW2011_GWB2_43_22</name>
    <dbReference type="NCBI Taxonomy" id="1619118"/>
    <lineage>
        <taxon>Bacteria</taxon>
        <taxon>Katanobacteria</taxon>
    </lineage>
</organism>
<proteinExistence type="predicted"/>
<gene>
    <name evidence="1" type="ORF">UV89_C0031G0005</name>
</gene>
<evidence type="ECO:0000313" key="1">
    <source>
        <dbReference type="EMBL" id="KKT09847.1"/>
    </source>
</evidence>
<sequence>MKKIFRLVFFLSLLGAIYWSANNWNFVKRTLVKVIPHTVSLPEITENTPSGKITSASFENCKVSITDTSGERYFIGRVTGDDIPTKKCTKTPRFAISDSGKYMVFEDVSGGVDLWIRIYSIEKNKINTLAVWGTSSLLDIEFLANDKLMLFSGHAEIPDEQGIGLFDIPAIYTNYSLISDTDYLETDKYESDLDVRDVSGDFFDIVEIGNKVNVFGGTKSRPILRAEFNISDL</sequence>
<protein>
    <submittedName>
        <fullName evidence="1">Uncharacterized protein</fullName>
    </submittedName>
</protein>
<reference evidence="1 2" key="1">
    <citation type="journal article" date="2015" name="Nature">
        <title>rRNA introns, odd ribosomes, and small enigmatic genomes across a large radiation of phyla.</title>
        <authorList>
            <person name="Brown C.T."/>
            <person name="Hug L.A."/>
            <person name="Thomas B.C."/>
            <person name="Sharon I."/>
            <person name="Castelle C.J."/>
            <person name="Singh A."/>
            <person name="Wilkins M.J."/>
            <person name="Williams K.H."/>
            <person name="Banfield J.F."/>
        </authorList>
    </citation>
    <scope>NUCLEOTIDE SEQUENCE [LARGE SCALE GENOMIC DNA]</scope>
</reference>